<evidence type="ECO:0000256" key="8">
    <source>
        <dbReference type="RuleBase" id="RU000481"/>
    </source>
</evidence>
<proteinExistence type="inferred from homology"/>
<evidence type="ECO:0000256" key="1">
    <source>
        <dbReference type="ARBA" id="ARBA00001933"/>
    </source>
</evidence>
<dbReference type="CDD" id="cd00609">
    <property type="entry name" value="AAT_like"/>
    <property type="match status" value="1"/>
</dbReference>
<evidence type="ECO:0000256" key="4">
    <source>
        <dbReference type="ARBA" id="ARBA00022576"/>
    </source>
</evidence>
<dbReference type="Pfam" id="PF00155">
    <property type="entry name" value="Aminotran_1_2"/>
    <property type="match status" value="1"/>
</dbReference>
<dbReference type="InterPro" id="IPR015422">
    <property type="entry name" value="PyrdxlP-dep_Trfase_small"/>
</dbReference>
<dbReference type="AlphaFoldDB" id="A0A975G337"/>
<dbReference type="InterPro" id="IPR050596">
    <property type="entry name" value="AspAT/PAT-like"/>
</dbReference>
<comment type="catalytic activity">
    <reaction evidence="7">
        <text>L-aspartate + 2-oxoglutarate = oxaloacetate + L-glutamate</text>
        <dbReference type="Rhea" id="RHEA:21824"/>
        <dbReference type="ChEBI" id="CHEBI:16452"/>
        <dbReference type="ChEBI" id="CHEBI:16810"/>
        <dbReference type="ChEBI" id="CHEBI:29985"/>
        <dbReference type="ChEBI" id="CHEBI:29991"/>
        <dbReference type="EC" id="2.6.1.1"/>
    </reaction>
</comment>
<reference evidence="10" key="1">
    <citation type="submission" date="2021-04" db="EMBL/GenBank/DDBJ databases">
        <title>The complete genome sequence of Caulobacter sp. S6.</title>
        <authorList>
            <person name="Tang Y."/>
            <person name="Ouyang W."/>
            <person name="Liu Q."/>
            <person name="Huang B."/>
            <person name="Guo Z."/>
            <person name="Lei P."/>
        </authorList>
    </citation>
    <scope>NUCLEOTIDE SEQUENCE</scope>
    <source>
        <strain evidence="10">S6</strain>
    </source>
</reference>
<comment type="cofactor">
    <cofactor evidence="1 8">
        <name>pyridoxal 5'-phosphate</name>
        <dbReference type="ChEBI" id="CHEBI:597326"/>
    </cofactor>
</comment>
<evidence type="ECO:0000256" key="3">
    <source>
        <dbReference type="ARBA" id="ARBA00011738"/>
    </source>
</evidence>
<comment type="similarity">
    <text evidence="2 8">Belongs to the class-I pyridoxal-phosphate-dependent aminotransferase family.</text>
</comment>
<dbReference type="GO" id="GO:0004069">
    <property type="term" value="F:L-aspartate:2-oxoglutarate aminotransferase activity"/>
    <property type="evidence" value="ECO:0007669"/>
    <property type="project" value="UniProtKB-EC"/>
</dbReference>
<dbReference type="EMBL" id="CP073078">
    <property type="protein sequence ID" value="QUD89995.1"/>
    <property type="molecule type" value="Genomic_DNA"/>
</dbReference>
<dbReference type="InterPro" id="IPR004839">
    <property type="entry name" value="Aminotransferase_I/II_large"/>
</dbReference>
<dbReference type="GO" id="GO:0006520">
    <property type="term" value="P:amino acid metabolic process"/>
    <property type="evidence" value="ECO:0007669"/>
    <property type="project" value="InterPro"/>
</dbReference>
<organism evidence="10 11">
    <name type="scientific">Phenylobacterium montanum</name>
    <dbReference type="NCBI Taxonomy" id="2823693"/>
    <lineage>
        <taxon>Bacteria</taxon>
        <taxon>Pseudomonadati</taxon>
        <taxon>Pseudomonadota</taxon>
        <taxon>Alphaproteobacteria</taxon>
        <taxon>Caulobacterales</taxon>
        <taxon>Caulobacteraceae</taxon>
        <taxon>Phenylobacterium</taxon>
    </lineage>
</organism>
<dbReference type="RefSeq" id="WP_211940046.1">
    <property type="nucleotide sequence ID" value="NZ_CP073078.1"/>
</dbReference>
<keyword evidence="6" id="KW-0663">Pyridoxal phosphate</keyword>
<evidence type="ECO:0000259" key="9">
    <source>
        <dbReference type="Pfam" id="PF00155"/>
    </source>
</evidence>
<dbReference type="EC" id="2.6.1.-" evidence="8"/>
<evidence type="ECO:0000256" key="6">
    <source>
        <dbReference type="ARBA" id="ARBA00022898"/>
    </source>
</evidence>
<dbReference type="KEGG" id="caul:KCG34_09085"/>
<dbReference type="FunFam" id="3.40.640.10:FF:000033">
    <property type="entry name" value="Aspartate aminotransferase"/>
    <property type="match status" value="1"/>
</dbReference>
<dbReference type="PROSITE" id="PS00105">
    <property type="entry name" value="AA_TRANSFER_CLASS_1"/>
    <property type="match status" value="1"/>
</dbReference>
<dbReference type="GO" id="GO:0030170">
    <property type="term" value="F:pyridoxal phosphate binding"/>
    <property type="evidence" value="ECO:0007669"/>
    <property type="project" value="InterPro"/>
</dbReference>
<protein>
    <recommendedName>
        <fullName evidence="8">Aminotransferase</fullName>
        <ecNumber evidence="8">2.6.1.-</ecNumber>
    </recommendedName>
</protein>
<keyword evidence="4 8" id="KW-0032">Aminotransferase</keyword>
<keyword evidence="11" id="KW-1185">Reference proteome</keyword>
<dbReference type="InterPro" id="IPR015424">
    <property type="entry name" value="PyrdxlP-dep_Trfase"/>
</dbReference>
<evidence type="ECO:0000256" key="7">
    <source>
        <dbReference type="ARBA" id="ARBA00049185"/>
    </source>
</evidence>
<accession>A0A975G337</accession>
<dbReference type="SUPFAM" id="SSF53383">
    <property type="entry name" value="PLP-dependent transferases"/>
    <property type="match status" value="1"/>
</dbReference>
<evidence type="ECO:0000256" key="2">
    <source>
        <dbReference type="ARBA" id="ARBA00007441"/>
    </source>
</evidence>
<gene>
    <name evidence="10" type="ORF">KCG34_09085</name>
</gene>
<evidence type="ECO:0000313" key="11">
    <source>
        <dbReference type="Proteomes" id="UP000676409"/>
    </source>
</evidence>
<dbReference type="PANTHER" id="PTHR46383">
    <property type="entry name" value="ASPARTATE AMINOTRANSFERASE"/>
    <property type="match status" value="1"/>
</dbReference>
<sequence>MFSESAALSRVKPSATIAASAKARALQAAGRNVISLAAGEPDFDTPENIKEAAIKAIRDGKTKYTDPDGMPALKEAIVAKFARENGLTYKTSQVHVAPGGKPVIYNALVATLNPGDEVVIPAPYWVSYPDMVLMAGGEPVSIATSAANGFKLQAADLEAAITPRTRWLILNSPSNPSGGAYTRAELKALADVLLRHPQVWILTDDMYEHLVFDDFEFTTIAQVEPRLYDRTLTMNGVSKAYAMTGWRIGYAAGPEPLIKAMGKVISQTTSNPCSISQYAAVEALNGTQEFIKPNAKLFQGRRDLVVSMLNQANGLHCPTPEGAFYVYPSCEGTLGKTAPSGKVIQSDEDFALELIEAEGVSVVFGAAFGLSPFFRISYATSNAVLEDACTRIQRFCGSLK</sequence>
<dbReference type="Gene3D" id="3.40.640.10">
    <property type="entry name" value="Type I PLP-dependent aspartate aminotransferase-like (Major domain)"/>
    <property type="match status" value="1"/>
</dbReference>
<comment type="subunit">
    <text evidence="3">Homodimer.</text>
</comment>
<dbReference type="InterPro" id="IPR004838">
    <property type="entry name" value="NHTrfase_class1_PyrdxlP-BS"/>
</dbReference>
<dbReference type="Gene3D" id="3.90.1150.10">
    <property type="entry name" value="Aspartate Aminotransferase, domain 1"/>
    <property type="match status" value="1"/>
</dbReference>
<dbReference type="InterPro" id="IPR015421">
    <property type="entry name" value="PyrdxlP-dep_Trfase_major"/>
</dbReference>
<evidence type="ECO:0000313" key="10">
    <source>
        <dbReference type="EMBL" id="QUD89995.1"/>
    </source>
</evidence>
<dbReference type="PANTHER" id="PTHR46383:SF1">
    <property type="entry name" value="ASPARTATE AMINOTRANSFERASE"/>
    <property type="match status" value="1"/>
</dbReference>
<dbReference type="Proteomes" id="UP000676409">
    <property type="component" value="Chromosome"/>
</dbReference>
<keyword evidence="5 8" id="KW-0808">Transferase</keyword>
<feature type="domain" description="Aminotransferase class I/classII large" evidence="9">
    <location>
        <begin position="32"/>
        <end position="392"/>
    </location>
</feature>
<name>A0A975G337_9CAUL</name>
<evidence type="ECO:0000256" key="5">
    <source>
        <dbReference type="ARBA" id="ARBA00022679"/>
    </source>
</evidence>